<dbReference type="EMBL" id="BMAO01008643">
    <property type="protein sequence ID" value="GFR25335.1"/>
    <property type="molecule type" value="Genomic_DNA"/>
</dbReference>
<name>A0A8X6J8T7_TRICU</name>
<evidence type="ECO:0000313" key="1">
    <source>
        <dbReference type="EMBL" id="GFR25335.1"/>
    </source>
</evidence>
<organism evidence="1 2">
    <name type="scientific">Trichonephila clavata</name>
    <name type="common">Joro spider</name>
    <name type="synonym">Nephila clavata</name>
    <dbReference type="NCBI Taxonomy" id="2740835"/>
    <lineage>
        <taxon>Eukaryota</taxon>
        <taxon>Metazoa</taxon>
        <taxon>Ecdysozoa</taxon>
        <taxon>Arthropoda</taxon>
        <taxon>Chelicerata</taxon>
        <taxon>Arachnida</taxon>
        <taxon>Araneae</taxon>
        <taxon>Araneomorphae</taxon>
        <taxon>Entelegynae</taxon>
        <taxon>Araneoidea</taxon>
        <taxon>Nephilidae</taxon>
        <taxon>Trichonephila</taxon>
    </lineage>
</organism>
<dbReference type="AlphaFoldDB" id="A0A8X6J8T7"/>
<evidence type="ECO:0000313" key="2">
    <source>
        <dbReference type="Proteomes" id="UP000887116"/>
    </source>
</evidence>
<protein>
    <submittedName>
        <fullName evidence="1">Uncharacterized protein</fullName>
    </submittedName>
</protein>
<reference evidence="1" key="1">
    <citation type="submission" date="2020-07" db="EMBL/GenBank/DDBJ databases">
        <title>Multicomponent nature underlies the extraordinary mechanical properties of spider dragline silk.</title>
        <authorList>
            <person name="Kono N."/>
            <person name="Nakamura H."/>
            <person name="Mori M."/>
            <person name="Yoshida Y."/>
            <person name="Ohtoshi R."/>
            <person name="Malay A.D."/>
            <person name="Moran D.A.P."/>
            <person name="Tomita M."/>
            <person name="Numata K."/>
            <person name="Arakawa K."/>
        </authorList>
    </citation>
    <scope>NUCLEOTIDE SEQUENCE</scope>
</reference>
<dbReference type="Proteomes" id="UP000887116">
    <property type="component" value="Unassembled WGS sequence"/>
</dbReference>
<proteinExistence type="predicted"/>
<keyword evidence="2" id="KW-1185">Reference proteome</keyword>
<sequence length="36" mass="4114">MQYDKTSIGWKALSRVCCLCSRADFKAGQENFQSLK</sequence>
<dbReference type="OrthoDB" id="3352408at2759"/>
<accession>A0A8X6J8T7</accession>
<feature type="non-terminal residue" evidence="1">
    <location>
        <position position="36"/>
    </location>
</feature>
<gene>
    <name evidence="1" type="ORF">TNCT_144341</name>
</gene>
<comment type="caution">
    <text evidence="1">The sequence shown here is derived from an EMBL/GenBank/DDBJ whole genome shotgun (WGS) entry which is preliminary data.</text>
</comment>